<dbReference type="GO" id="GO:0043025">
    <property type="term" value="C:neuronal cell body"/>
    <property type="evidence" value="ECO:0007669"/>
    <property type="project" value="TreeGrafter"/>
</dbReference>
<dbReference type="InterPro" id="IPR000436">
    <property type="entry name" value="Sushi_SCR_CCP_dom"/>
</dbReference>
<dbReference type="PANTHER" id="PTHR45656">
    <property type="entry name" value="PROTEIN CBR-CLEC-78"/>
    <property type="match status" value="1"/>
</dbReference>
<evidence type="ECO:0000259" key="34">
    <source>
        <dbReference type="PROSITE" id="PS50217"/>
    </source>
</evidence>
<feature type="disulfide bond" evidence="29">
    <location>
        <begin position="556"/>
        <end position="583"/>
    </location>
</feature>
<dbReference type="OrthoDB" id="406096at2759"/>
<feature type="domain" description="Sushi" evidence="35">
    <location>
        <begin position="524"/>
        <end position="585"/>
    </location>
</feature>
<keyword evidence="18" id="KW-0130">Cell adhesion</keyword>
<feature type="domain" description="Sushi" evidence="35">
    <location>
        <begin position="453"/>
        <end position="514"/>
    </location>
</feature>
<dbReference type="InterPro" id="IPR051277">
    <property type="entry name" value="SEZ6_CSMD_C4BPB_Regulators"/>
</dbReference>
<feature type="domain" description="Sushi" evidence="35">
    <location>
        <begin position="391"/>
        <end position="452"/>
    </location>
</feature>
<keyword evidence="17" id="KW-0106">Calcium</keyword>
<dbReference type="SUPFAM" id="SSF57535">
    <property type="entry name" value="Complement control module/SCR domain"/>
    <property type="match status" value="10"/>
</dbReference>
<dbReference type="GO" id="GO:0046872">
    <property type="term" value="F:metal ion binding"/>
    <property type="evidence" value="ECO:0007669"/>
    <property type="project" value="UniProtKB-KW"/>
</dbReference>
<feature type="coiled-coil region" evidence="30">
    <location>
        <begin position="1049"/>
        <end position="1090"/>
    </location>
</feature>
<dbReference type="Pfam" id="PF00084">
    <property type="entry name" value="Sushi"/>
    <property type="match status" value="10"/>
</dbReference>
<feature type="compositionally biased region" description="Polar residues" evidence="31">
    <location>
        <begin position="841"/>
        <end position="859"/>
    </location>
</feature>
<feature type="domain" description="Sushi" evidence="35">
    <location>
        <begin position="205"/>
        <end position="266"/>
    </location>
</feature>
<dbReference type="EMBL" id="JAPFRF010000005">
    <property type="protein sequence ID" value="KAJ7332409.1"/>
    <property type="molecule type" value="Genomic_DNA"/>
</dbReference>
<feature type="disulfide bond" evidence="29">
    <location>
        <begin position="680"/>
        <end position="707"/>
    </location>
</feature>
<dbReference type="PROSITE" id="PS50026">
    <property type="entry name" value="EGF_3"/>
    <property type="match status" value="1"/>
</dbReference>
<dbReference type="SUPFAM" id="SSF56436">
    <property type="entry name" value="C-type lectin-like"/>
    <property type="match status" value="1"/>
</dbReference>
<feature type="region of interest" description="Disordered" evidence="31">
    <location>
        <begin position="1202"/>
        <end position="1234"/>
    </location>
</feature>
<name>A0A9Q0XWZ2_9SAUR</name>
<dbReference type="GO" id="GO:0005576">
    <property type="term" value="C:extracellular region"/>
    <property type="evidence" value="ECO:0007669"/>
    <property type="project" value="UniProtKB-SubCell"/>
</dbReference>
<feature type="disulfide bond" evidence="29">
    <location>
        <begin position="175"/>
        <end position="202"/>
    </location>
</feature>
<evidence type="ECO:0000256" key="9">
    <source>
        <dbReference type="ARBA" id="ARBA00022536"/>
    </source>
</evidence>
<dbReference type="PROSITE" id="PS50041">
    <property type="entry name" value="C_TYPE_LECTIN_2"/>
    <property type="match status" value="1"/>
</dbReference>
<evidence type="ECO:0000256" key="24">
    <source>
        <dbReference type="ARBA" id="ARBA00023163"/>
    </source>
</evidence>
<feature type="disulfide bond" evidence="28">
    <location>
        <begin position="67"/>
        <end position="76"/>
    </location>
</feature>
<evidence type="ECO:0000256" key="4">
    <source>
        <dbReference type="ARBA" id="ARBA00004613"/>
    </source>
</evidence>
<dbReference type="GO" id="GO:0030246">
    <property type="term" value="F:carbohydrate binding"/>
    <property type="evidence" value="ECO:0007669"/>
    <property type="project" value="UniProtKB-KW"/>
</dbReference>
<dbReference type="Gene3D" id="2.10.70.10">
    <property type="entry name" value="Complement Module, domain 1"/>
    <property type="match status" value="10"/>
</dbReference>
<evidence type="ECO:0000256" key="7">
    <source>
        <dbReference type="ARBA" id="ARBA00022475"/>
    </source>
</evidence>
<keyword evidence="20" id="KW-0805">Transcription regulation</keyword>
<evidence type="ECO:0000259" key="33">
    <source>
        <dbReference type="PROSITE" id="PS50041"/>
    </source>
</evidence>
<comment type="caution">
    <text evidence="36">The sequence shown here is derived from an EMBL/GenBank/DDBJ whole genome shotgun (WGS) entry which is preliminary data.</text>
</comment>
<comment type="similarity">
    <text evidence="5">Belongs to the selectin/LECAM family.</text>
</comment>
<dbReference type="GO" id="GO:0060074">
    <property type="term" value="P:synapse maturation"/>
    <property type="evidence" value="ECO:0007669"/>
    <property type="project" value="TreeGrafter"/>
</dbReference>
<evidence type="ECO:0000256" key="12">
    <source>
        <dbReference type="ARBA" id="ARBA00022723"/>
    </source>
</evidence>
<feature type="disulfide bond" evidence="29">
    <location>
        <begin position="423"/>
        <end position="450"/>
    </location>
</feature>
<dbReference type="InterPro" id="IPR016186">
    <property type="entry name" value="C-type_lectin-like/link_sf"/>
</dbReference>
<evidence type="ECO:0000256" key="11">
    <source>
        <dbReference type="ARBA" id="ARBA00022692"/>
    </source>
</evidence>
<reference evidence="36" key="1">
    <citation type="journal article" date="2023" name="DNA Res.">
        <title>Chromosome-level genome assembly of Phrynocephalus forsythii using third-generation DNA sequencing and Hi-C analysis.</title>
        <authorList>
            <person name="Qi Y."/>
            <person name="Zhao W."/>
            <person name="Zhao Y."/>
            <person name="Niu C."/>
            <person name="Cao S."/>
            <person name="Zhang Y."/>
        </authorList>
    </citation>
    <scope>NUCLEOTIDE SEQUENCE</scope>
    <source>
        <tissue evidence="36">Muscle</tissue>
    </source>
</reference>
<keyword evidence="23 28" id="KW-1015">Disulfide bond</keyword>
<evidence type="ECO:0000256" key="25">
    <source>
        <dbReference type="ARBA" id="ARBA00023180"/>
    </source>
</evidence>
<dbReference type="FunFam" id="2.10.70.10:FF:000001">
    <property type="entry name" value="Selectin P"/>
    <property type="match status" value="10"/>
</dbReference>
<evidence type="ECO:0000256" key="2">
    <source>
        <dbReference type="ARBA" id="ARBA00004251"/>
    </source>
</evidence>
<dbReference type="GO" id="GO:0005634">
    <property type="term" value="C:nucleus"/>
    <property type="evidence" value="ECO:0007669"/>
    <property type="project" value="UniProtKB-SubCell"/>
</dbReference>
<keyword evidence="30" id="KW-0175">Coiled coil</keyword>
<keyword evidence="26" id="KW-0834">Unfolded protein response</keyword>
<dbReference type="InterPro" id="IPR001304">
    <property type="entry name" value="C-type_lectin-like"/>
</dbReference>
<feature type="compositionally biased region" description="Low complexity" evidence="31">
    <location>
        <begin position="814"/>
        <end position="836"/>
    </location>
</feature>
<dbReference type="Pfam" id="PF00059">
    <property type="entry name" value="Lectin_C"/>
    <property type="match status" value="1"/>
</dbReference>
<keyword evidence="22" id="KW-0472">Membrane</keyword>
<keyword evidence="7" id="KW-1003">Cell membrane</keyword>
<keyword evidence="27" id="KW-0539">Nucleus</keyword>
<dbReference type="SMART" id="SM00338">
    <property type="entry name" value="BRLZ"/>
    <property type="match status" value="1"/>
</dbReference>
<keyword evidence="11" id="KW-0812">Transmembrane</keyword>
<evidence type="ECO:0000256" key="6">
    <source>
        <dbReference type="ARBA" id="ARBA00009050"/>
    </source>
</evidence>
<dbReference type="PROSITE" id="PS50217">
    <property type="entry name" value="BZIP"/>
    <property type="match status" value="1"/>
</dbReference>
<dbReference type="GO" id="GO:0003700">
    <property type="term" value="F:DNA-binding transcription factor activity"/>
    <property type="evidence" value="ECO:0007669"/>
    <property type="project" value="InterPro"/>
</dbReference>
<evidence type="ECO:0000313" key="36">
    <source>
        <dbReference type="EMBL" id="KAJ7332409.1"/>
    </source>
</evidence>
<feature type="domain" description="BZIP" evidence="34">
    <location>
        <begin position="1024"/>
        <end position="1087"/>
    </location>
</feature>
<evidence type="ECO:0000256" key="15">
    <source>
        <dbReference type="ARBA" id="ARBA00022737"/>
    </source>
</evidence>
<keyword evidence="19" id="KW-1133">Transmembrane helix</keyword>
<dbReference type="Gene3D" id="1.20.5.170">
    <property type="match status" value="1"/>
</dbReference>
<keyword evidence="10 29" id="KW-0768">Sushi</keyword>
<feature type="disulfide bond" evidence="29">
    <location>
        <begin position="485"/>
        <end position="512"/>
    </location>
</feature>
<dbReference type="InterPro" id="IPR046347">
    <property type="entry name" value="bZIP_sf"/>
</dbReference>
<evidence type="ECO:0000256" key="21">
    <source>
        <dbReference type="ARBA" id="ARBA00023125"/>
    </source>
</evidence>
<accession>A0A9Q0XWZ2</accession>
<evidence type="ECO:0000256" key="18">
    <source>
        <dbReference type="ARBA" id="ARBA00022889"/>
    </source>
</evidence>
<protein>
    <submittedName>
        <fullName evidence="36">Uncharacterized protein</fullName>
    </submittedName>
</protein>
<dbReference type="GO" id="GO:0090036">
    <property type="term" value="P:regulation of protein kinase C signaling"/>
    <property type="evidence" value="ECO:0007669"/>
    <property type="project" value="TreeGrafter"/>
</dbReference>
<dbReference type="PROSITE" id="PS50923">
    <property type="entry name" value="SUSHI"/>
    <property type="match status" value="10"/>
</dbReference>
<dbReference type="InterPro" id="IPR000742">
    <property type="entry name" value="EGF"/>
</dbReference>
<dbReference type="GO" id="GO:0005886">
    <property type="term" value="C:plasma membrane"/>
    <property type="evidence" value="ECO:0007669"/>
    <property type="project" value="UniProtKB-SubCell"/>
</dbReference>
<keyword evidence="14" id="KW-0430">Lectin</keyword>
<evidence type="ECO:0000256" key="26">
    <source>
        <dbReference type="ARBA" id="ARBA00023230"/>
    </source>
</evidence>
<evidence type="ECO:0000256" key="20">
    <source>
        <dbReference type="ARBA" id="ARBA00023015"/>
    </source>
</evidence>
<keyword evidence="37" id="KW-1185">Reference proteome</keyword>
<feature type="non-terminal residue" evidence="36">
    <location>
        <position position="1"/>
    </location>
</feature>
<evidence type="ECO:0000256" key="1">
    <source>
        <dbReference type="ARBA" id="ARBA00004123"/>
    </source>
</evidence>
<feature type="region of interest" description="Disordered" evidence="31">
    <location>
        <begin position="807"/>
        <end position="895"/>
    </location>
</feature>
<evidence type="ECO:0000256" key="22">
    <source>
        <dbReference type="ARBA" id="ARBA00023136"/>
    </source>
</evidence>
<feature type="compositionally biased region" description="Polar residues" evidence="31">
    <location>
        <begin position="1220"/>
        <end position="1233"/>
    </location>
</feature>
<dbReference type="FunFam" id="1.20.5.170:FF:000041">
    <property type="entry name" value="Cyclic AMP-dependent transcription factor ATF-6 beta"/>
    <property type="match status" value="1"/>
</dbReference>
<feature type="domain" description="Sushi" evidence="35">
    <location>
        <begin position="329"/>
        <end position="390"/>
    </location>
</feature>
<dbReference type="SUPFAM" id="SSF57959">
    <property type="entry name" value="Leucine zipper domain"/>
    <property type="match status" value="1"/>
</dbReference>
<keyword evidence="12" id="KW-0479">Metal-binding</keyword>
<feature type="domain" description="C-type lectin" evidence="33">
    <location>
        <begin position="1"/>
        <end position="41"/>
    </location>
</feature>
<comment type="caution">
    <text evidence="28">Lacks conserved residue(s) required for the propagation of feature annotation.</text>
</comment>
<feature type="domain" description="Sushi" evidence="35">
    <location>
        <begin position="648"/>
        <end position="709"/>
    </location>
</feature>
<dbReference type="PROSITE" id="PS00036">
    <property type="entry name" value="BZIP_BASIC"/>
    <property type="match status" value="1"/>
</dbReference>
<keyword evidence="8" id="KW-0964">Secreted</keyword>
<evidence type="ECO:0000259" key="32">
    <source>
        <dbReference type="PROSITE" id="PS50026"/>
    </source>
</evidence>
<keyword evidence="15" id="KW-0677">Repeat</keyword>
<evidence type="ECO:0000256" key="29">
    <source>
        <dbReference type="PROSITE-ProRule" id="PRU00302"/>
    </source>
</evidence>
<gene>
    <name evidence="36" type="ORF">JRQ81_014589</name>
</gene>
<feature type="disulfide bond" evidence="29">
    <location>
        <begin position="618"/>
        <end position="645"/>
    </location>
</feature>
<evidence type="ECO:0000256" key="3">
    <source>
        <dbReference type="ARBA" id="ARBA00004389"/>
    </source>
</evidence>
<evidence type="ECO:0000256" key="14">
    <source>
        <dbReference type="ARBA" id="ARBA00022734"/>
    </source>
</evidence>
<organism evidence="36 37">
    <name type="scientific">Phrynocephalus forsythii</name>
    <dbReference type="NCBI Taxonomy" id="171643"/>
    <lineage>
        <taxon>Eukaryota</taxon>
        <taxon>Metazoa</taxon>
        <taxon>Chordata</taxon>
        <taxon>Craniata</taxon>
        <taxon>Vertebrata</taxon>
        <taxon>Euteleostomi</taxon>
        <taxon>Lepidosauria</taxon>
        <taxon>Squamata</taxon>
        <taxon>Bifurcata</taxon>
        <taxon>Unidentata</taxon>
        <taxon>Episquamata</taxon>
        <taxon>Toxicofera</taxon>
        <taxon>Iguania</taxon>
        <taxon>Acrodonta</taxon>
        <taxon>Agamidae</taxon>
        <taxon>Agaminae</taxon>
        <taxon>Phrynocephalus</taxon>
    </lineage>
</organism>
<evidence type="ECO:0000256" key="19">
    <source>
        <dbReference type="ARBA" id="ARBA00022989"/>
    </source>
</evidence>
<evidence type="ECO:0000313" key="37">
    <source>
        <dbReference type="Proteomes" id="UP001142489"/>
    </source>
</evidence>
<feature type="domain" description="Sushi" evidence="35">
    <location>
        <begin position="80"/>
        <end position="142"/>
    </location>
</feature>
<dbReference type="PROSITE" id="PS01186">
    <property type="entry name" value="EGF_2"/>
    <property type="match status" value="1"/>
</dbReference>
<dbReference type="PANTHER" id="PTHR45656:SF2">
    <property type="entry name" value="SEIZURE 6-LIKE PROTEIN 2"/>
    <property type="match status" value="1"/>
</dbReference>
<evidence type="ECO:0000256" key="17">
    <source>
        <dbReference type="ARBA" id="ARBA00022837"/>
    </source>
</evidence>
<sequence>MKEPNNKGSDQDCVEIYIKRNKEAGKWNDERCTKKKRALCYQASCHPSSCTERSECVETIGNYTCQCYPGFFGPQCEHVAKCRDLDDVRRPLLMNCSHPLGKFSYRSNCGFSCDNGFELSGPATLQCLPFGNWTAEIPQCQAVQCKPLNFPTHGNFSCSHIHGDFQYQSSCKFKCAEGFQISGAETTVCEQSGQWSSLEPACQVKECQRIESPAKGAMNCVHPISDFAYNSTCDFSCEPGFRLSSSKTLRCNASGQWTSSVPICHAVQCQPLPAPPHGNISCFHLHGEFQYQSNCTFHCLDGFLLIGEEITQCTSQGEWITPAPFCRAIDCPKLDAPKNGESNCTHPYSDFAYSSSCAFSCKRGFVQVGAQQLQCTALGTWTEKMPFCELIECSKLDVPENGGLNCSHPYGDFAYSSRCVFSCNQGFSQVGAEQLDCTSLGMWTERPPFCKAARCPALHKPDNGHLNCAHPHGNFAYGSNCNFSCNVGFQLVGMELLHCSALGNWTEQTPYCQGHSSFFSFPAVQCPGLEVPDNGNANCSNPYEPFAYSSSCIFSCNSGFELSGSKKLKCTEQGNWKGEMPTCEAIKCSTLRAPVNGQLNCSHPFGTFRYNSSCMFSCDTGFIRAGTEMLNCTAPGEWTDPAPFCEAIKCSQLQNTENMQIDCFNPWGSFSYKSTCHFHCAEGYILNGTNSVECQLNGQWSAEMPVCQATVAPYFKQVLLYTGSVAASIIALVLFGGMITLAIRHFGKRESLLFTEIGDLIGEDELPLDAENETYENNFCDLDFDIDLMSWDSEPWDVSKEISADADWKADPLSPTTSAESVPSPVSVDSPPQHVPEGTELGSNSQPSPVSLYGQCSQPPSLPAEVKEEKPPSKIKHCSAKGSSGTLNQCHPRASKPFLQPKPLLPAFRESHASLGVQAKAIVIPAVSTLLTLPKQPPVVALPTAPPKGQPVIFPQSAVVHLQAPGILPATKATLTVTGGVTALPGQAVNILPQTAGKGLASANLPTESVLQATSPNAGIDVNVLKRQQRMIKNRESACQSRRKKKEYMLSLEARLKAALLENDHLKKENGALKRQMNALAEENQNLKNTPPKRRTFYVMVLVAFLMLNYDRLGVLDWGSNSSEVHTRPAHQSRHLLEFSAGVPQETEGRNNNGYKHSISDNKALMVVTEEPIIYISPPPCQPFINRTESLRHELRGWVHRHEAERTRSRRMSKNHQQKDQTVQNSSGRNANSELMPLPYIDNTVSRNSGSELQVYYASPRNYQDFFDAIHRRGDTFYVVSFRR</sequence>
<dbReference type="Gene3D" id="3.10.100.10">
    <property type="entry name" value="Mannose-Binding Protein A, subunit A"/>
    <property type="match status" value="1"/>
</dbReference>
<dbReference type="GO" id="GO:0007155">
    <property type="term" value="P:cell adhesion"/>
    <property type="evidence" value="ECO:0007669"/>
    <property type="project" value="UniProtKB-KW"/>
</dbReference>
<comment type="subcellular location">
    <subcellularLocation>
        <location evidence="2">Cell membrane</location>
        <topology evidence="2">Single-pass type I membrane protein</topology>
    </subcellularLocation>
    <subcellularLocation>
        <location evidence="3">Endoplasmic reticulum membrane</location>
        <topology evidence="3">Single-pass membrane protein</topology>
    </subcellularLocation>
    <subcellularLocation>
        <location evidence="1">Nucleus</location>
    </subcellularLocation>
    <subcellularLocation>
        <location evidence="4">Secreted</location>
    </subcellularLocation>
</comment>
<evidence type="ECO:0000256" key="13">
    <source>
        <dbReference type="ARBA" id="ARBA00022729"/>
    </source>
</evidence>
<dbReference type="GO" id="GO:0003677">
    <property type="term" value="F:DNA binding"/>
    <property type="evidence" value="ECO:0007669"/>
    <property type="project" value="UniProtKB-KW"/>
</dbReference>
<dbReference type="Gene3D" id="2.10.25.10">
    <property type="entry name" value="Laminin"/>
    <property type="match status" value="1"/>
</dbReference>
<dbReference type="CDD" id="cd00033">
    <property type="entry name" value="CCP"/>
    <property type="match status" value="10"/>
</dbReference>
<dbReference type="Pfam" id="PF00170">
    <property type="entry name" value="bZIP_1"/>
    <property type="match status" value="1"/>
</dbReference>
<feature type="disulfide bond" evidence="29">
    <location>
        <begin position="299"/>
        <end position="326"/>
    </location>
</feature>
<evidence type="ECO:0000256" key="8">
    <source>
        <dbReference type="ARBA" id="ARBA00022525"/>
    </source>
</evidence>
<evidence type="ECO:0000256" key="27">
    <source>
        <dbReference type="ARBA" id="ARBA00023242"/>
    </source>
</evidence>
<dbReference type="SMART" id="SM00032">
    <property type="entry name" value="CCP"/>
    <property type="match status" value="10"/>
</dbReference>
<evidence type="ECO:0000259" key="35">
    <source>
        <dbReference type="PROSITE" id="PS50923"/>
    </source>
</evidence>
<evidence type="ECO:0000256" key="10">
    <source>
        <dbReference type="ARBA" id="ARBA00022659"/>
    </source>
</evidence>
<evidence type="ECO:0000256" key="23">
    <source>
        <dbReference type="ARBA" id="ARBA00023157"/>
    </source>
</evidence>
<feature type="domain" description="Sushi" evidence="35">
    <location>
        <begin position="586"/>
        <end position="647"/>
    </location>
</feature>
<dbReference type="InterPro" id="IPR035976">
    <property type="entry name" value="Sushi/SCR/CCP_sf"/>
</dbReference>
<dbReference type="InterPro" id="IPR004827">
    <property type="entry name" value="bZIP"/>
</dbReference>
<dbReference type="InterPro" id="IPR018378">
    <property type="entry name" value="C-type_lectin_CS"/>
</dbReference>
<feature type="domain" description="Sushi" evidence="35">
    <location>
        <begin position="267"/>
        <end position="328"/>
    </location>
</feature>
<dbReference type="CDD" id="cd14700">
    <property type="entry name" value="bZIP_ATF6"/>
    <property type="match status" value="1"/>
</dbReference>
<keyword evidence="21" id="KW-0238">DNA-binding</keyword>
<evidence type="ECO:0000256" key="16">
    <source>
        <dbReference type="ARBA" id="ARBA00022824"/>
    </source>
</evidence>
<evidence type="ECO:0000256" key="5">
    <source>
        <dbReference type="ARBA" id="ARBA00007360"/>
    </source>
</evidence>
<dbReference type="FunFam" id="2.10.25.10:FF:000176">
    <property type="entry name" value="Selectin P"/>
    <property type="match status" value="1"/>
</dbReference>
<dbReference type="GO" id="GO:0005789">
    <property type="term" value="C:endoplasmic reticulum membrane"/>
    <property type="evidence" value="ECO:0007669"/>
    <property type="project" value="UniProtKB-SubCell"/>
</dbReference>
<evidence type="ECO:0000256" key="31">
    <source>
        <dbReference type="SAM" id="MobiDB-lite"/>
    </source>
</evidence>
<keyword evidence="25" id="KW-0325">Glycoprotein</keyword>
<dbReference type="PROSITE" id="PS00615">
    <property type="entry name" value="C_TYPE_LECTIN_1"/>
    <property type="match status" value="1"/>
</dbReference>
<evidence type="ECO:0000256" key="28">
    <source>
        <dbReference type="PROSITE-ProRule" id="PRU00076"/>
    </source>
</evidence>
<proteinExistence type="inferred from homology"/>
<comment type="similarity">
    <text evidence="6">Belongs to the bZIP family. ATF subfamily.</text>
</comment>
<feature type="disulfide bond" evidence="29">
    <location>
        <begin position="361"/>
        <end position="388"/>
    </location>
</feature>
<dbReference type="PROSITE" id="PS00022">
    <property type="entry name" value="EGF_1"/>
    <property type="match status" value="1"/>
</dbReference>
<dbReference type="GO" id="GO:0006986">
    <property type="term" value="P:response to unfolded protein"/>
    <property type="evidence" value="ECO:0007669"/>
    <property type="project" value="UniProtKB-KW"/>
</dbReference>
<feature type="disulfide bond" evidence="29">
    <location>
        <begin position="237"/>
        <end position="264"/>
    </location>
</feature>
<keyword evidence="24" id="KW-0804">Transcription</keyword>
<evidence type="ECO:0000256" key="30">
    <source>
        <dbReference type="SAM" id="Coils"/>
    </source>
</evidence>
<dbReference type="Proteomes" id="UP001142489">
    <property type="component" value="Unassembled WGS sequence"/>
</dbReference>
<keyword evidence="9 28" id="KW-0245">EGF-like domain</keyword>
<feature type="domain" description="Sushi" evidence="35">
    <location>
        <begin position="143"/>
        <end position="204"/>
    </location>
</feature>
<keyword evidence="13" id="KW-0732">Signal</keyword>
<dbReference type="CDD" id="cd00054">
    <property type="entry name" value="EGF_CA"/>
    <property type="match status" value="1"/>
</dbReference>
<feature type="disulfide bond" evidence="29">
    <location>
        <begin position="113"/>
        <end position="140"/>
    </location>
</feature>
<dbReference type="InterPro" id="IPR016187">
    <property type="entry name" value="CTDL_fold"/>
</dbReference>
<feature type="domain" description="EGF-like" evidence="32">
    <location>
        <begin position="41"/>
        <end position="77"/>
    </location>
</feature>
<dbReference type="InterPro" id="IPR002396">
    <property type="entry name" value="Selectin_superfamily"/>
</dbReference>
<keyword evidence="16" id="KW-0256">Endoplasmic reticulum</keyword>
<dbReference type="PRINTS" id="PR00343">
    <property type="entry name" value="SELECTIN"/>
</dbReference>